<dbReference type="SUPFAM" id="SSF54593">
    <property type="entry name" value="Glyoxalase/Bleomycin resistance protein/Dihydroxybiphenyl dioxygenase"/>
    <property type="match status" value="1"/>
</dbReference>
<dbReference type="AlphaFoldDB" id="A0A3N1ZR92"/>
<dbReference type="Pfam" id="PF13669">
    <property type="entry name" value="Glyoxalase_4"/>
    <property type="match status" value="1"/>
</dbReference>
<dbReference type="RefSeq" id="WP_123574868.1">
    <property type="nucleotide sequence ID" value="NZ_RKHG01000001.1"/>
</dbReference>
<accession>A0A3N1ZR92</accession>
<reference evidence="1 2" key="1">
    <citation type="submission" date="2018-11" db="EMBL/GenBank/DDBJ databases">
        <title>Sequencing the genomes of 1000 actinobacteria strains.</title>
        <authorList>
            <person name="Klenk H.-P."/>
        </authorList>
    </citation>
    <scope>NUCLEOTIDE SEQUENCE [LARGE SCALE GENOMIC DNA]</scope>
    <source>
        <strain evidence="1 2">DSM 10546</strain>
    </source>
</reference>
<keyword evidence="1" id="KW-0223">Dioxygenase</keyword>
<protein>
    <submittedName>
        <fullName evidence="1">Glyoxalase/bleomycin resistance protein/dioxygenase superfamily protein</fullName>
    </submittedName>
</protein>
<dbReference type="Gene3D" id="3.10.180.10">
    <property type="entry name" value="2,3-Dihydroxybiphenyl 1,2-Dioxygenase, domain 1"/>
    <property type="match status" value="1"/>
</dbReference>
<evidence type="ECO:0000313" key="1">
    <source>
        <dbReference type="EMBL" id="ROR53410.1"/>
    </source>
</evidence>
<dbReference type="Proteomes" id="UP000275749">
    <property type="component" value="Unassembled WGS sequence"/>
</dbReference>
<dbReference type="InterPro" id="IPR029068">
    <property type="entry name" value="Glyas_Bleomycin-R_OHBP_Dase"/>
</dbReference>
<dbReference type="GO" id="GO:0051213">
    <property type="term" value="F:dioxygenase activity"/>
    <property type="evidence" value="ECO:0007669"/>
    <property type="project" value="UniProtKB-KW"/>
</dbReference>
<dbReference type="EMBL" id="RKHG01000001">
    <property type="protein sequence ID" value="ROR53410.1"/>
    <property type="molecule type" value="Genomic_DNA"/>
</dbReference>
<gene>
    <name evidence="1" type="ORF">EDD41_0558</name>
</gene>
<comment type="caution">
    <text evidence="1">The sequence shown here is derived from an EMBL/GenBank/DDBJ whole genome shotgun (WGS) entry which is preliminary data.</text>
</comment>
<name>A0A3N1ZR92_9ACTN</name>
<proteinExistence type="predicted"/>
<keyword evidence="1" id="KW-0560">Oxidoreductase</keyword>
<organism evidence="1 2">
    <name type="scientific">Luteococcus japonicus</name>
    <dbReference type="NCBI Taxonomy" id="33984"/>
    <lineage>
        <taxon>Bacteria</taxon>
        <taxon>Bacillati</taxon>
        <taxon>Actinomycetota</taxon>
        <taxon>Actinomycetes</taxon>
        <taxon>Propionibacteriales</taxon>
        <taxon>Propionibacteriaceae</taxon>
        <taxon>Luteococcus</taxon>
    </lineage>
</organism>
<evidence type="ECO:0000313" key="2">
    <source>
        <dbReference type="Proteomes" id="UP000275749"/>
    </source>
</evidence>
<sequence length="146" mass="15875">MTTRIENVGIVVQDLELVRDFFVALGLEVKGVAQVHGPWVDLTLGLEDVESRICVLGSDDSDAQIELQQYVTPTPLPAARAGIPNVIGLHRVSLQVTDLEGHVGRLAQEGYGLRGEVARYADECHLCYVVGPEDLLVMLFEPISPA</sequence>